<protein>
    <submittedName>
        <fullName evidence="1">Uncharacterized protein</fullName>
    </submittedName>
</protein>
<dbReference type="EMBL" id="JACXVP010000003">
    <property type="protein sequence ID" value="KAG5617609.1"/>
    <property type="molecule type" value="Genomic_DNA"/>
</dbReference>
<sequence>MKYSECGAGNDYRISNNLSEKLAFADIYHTDQQILSSKACQKITKEKGSMSNQNFCHEMKFIQGGLGGGAGRGECKKDVVGVFALCTQLSMSEVRWMQEASLCIHICLLAVVIPGGKGTVVFTSPSCCPALLGDDMPCDG</sequence>
<name>A0A9J5ZZA2_SOLCO</name>
<proteinExistence type="predicted"/>
<accession>A0A9J5ZZA2</accession>
<keyword evidence="2" id="KW-1185">Reference proteome</keyword>
<organism evidence="1 2">
    <name type="scientific">Solanum commersonii</name>
    <name type="common">Commerson's wild potato</name>
    <name type="synonym">Commerson's nightshade</name>
    <dbReference type="NCBI Taxonomy" id="4109"/>
    <lineage>
        <taxon>Eukaryota</taxon>
        <taxon>Viridiplantae</taxon>
        <taxon>Streptophyta</taxon>
        <taxon>Embryophyta</taxon>
        <taxon>Tracheophyta</taxon>
        <taxon>Spermatophyta</taxon>
        <taxon>Magnoliopsida</taxon>
        <taxon>eudicotyledons</taxon>
        <taxon>Gunneridae</taxon>
        <taxon>Pentapetalae</taxon>
        <taxon>asterids</taxon>
        <taxon>lamiids</taxon>
        <taxon>Solanales</taxon>
        <taxon>Solanaceae</taxon>
        <taxon>Solanoideae</taxon>
        <taxon>Solaneae</taxon>
        <taxon>Solanum</taxon>
    </lineage>
</organism>
<reference evidence="1 2" key="1">
    <citation type="submission" date="2020-09" db="EMBL/GenBank/DDBJ databases">
        <title>De no assembly of potato wild relative species, Solanum commersonii.</title>
        <authorList>
            <person name="Cho K."/>
        </authorList>
    </citation>
    <scope>NUCLEOTIDE SEQUENCE [LARGE SCALE GENOMIC DNA]</scope>
    <source>
        <strain evidence="1">LZ3.2</strain>
        <tissue evidence="1">Leaf</tissue>
    </source>
</reference>
<dbReference type="Proteomes" id="UP000824120">
    <property type="component" value="Chromosome 3"/>
</dbReference>
<dbReference type="AlphaFoldDB" id="A0A9J5ZZA2"/>
<gene>
    <name evidence="1" type="ORF">H5410_017433</name>
</gene>
<evidence type="ECO:0000313" key="1">
    <source>
        <dbReference type="EMBL" id="KAG5617609.1"/>
    </source>
</evidence>
<comment type="caution">
    <text evidence="1">The sequence shown here is derived from an EMBL/GenBank/DDBJ whole genome shotgun (WGS) entry which is preliminary data.</text>
</comment>
<evidence type="ECO:0000313" key="2">
    <source>
        <dbReference type="Proteomes" id="UP000824120"/>
    </source>
</evidence>